<evidence type="ECO:0000313" key="1">
    <source>
        <dbReference type="EMBL" id="MCA9726618.1"/>
    </source>
</evidence>
<dbReference type="Proteomes" id="UP000697710">
    <property type="component" value="Unassembled WGS sequence"/>
</dbReference>
<dbReference type="EMBL" id="JAGQHR010000049">
    <property type="protein sequence ID" value="MCA9726618.1"/>
    <property type="molecule type" value="Genomic_DNA"/>
</dbReference>
<organism evidence="1 2">
    <name type="scientific">Eiseniibacteriota bacterium</name>
    <dbReference type="NCBI Taxonomy" id="2212470"/>
    <lineage>
        <taxon>Bacteria</taxon>
        <taxon>Candidatus Eiseniibacteriota</taxon>
    </lineage>
</organism>
<protein>
    <submittedName>
        <fullName evidence="1">DUF1579 family protein</fullName>
    </submittedName>
</protein>
<gene>
    <name evidence="1" type="ORF">KC729_02980</name>
</gene>
<evidence type="ECO:0000313" key="2">
    <source>
        <dbReference type="Proteomes" id="UP000697710"/>
    </source>
</evidence>
<accession>A0A956LWG1</accession>
<sequence length="203" mass="22596">MSNPDPTERKNSPADPTIPEEFLSALMKWRAVREPGPAHVLLPTLVGTWDVQVRFHGGAEAYESAATATKRLAHGGRFLFEDLQGEIQAPDETGRMRPEPYSVTRTLGYDRCKNAWVGTFLENQNTSLISIVGAVPVPEAPPAGSPYELSLYGHCDEPMLDLHDTVIRWDLRIESATRHTWELFAMAAGGRKVFDFVYERAGD</sequence>
<reference evidence="1" key="2">
    <citation type="journal article" date="2021" name="Microbiome">
        <title>Successional dynamics and alternative stable states in a saline activated sludge microbial community over 9 years.</title>
        <authorList>
            <person name="Wang Y."/>
            <person name="Ye J."/>
            <person name="Ju F."/>
            <person name="Liu L."/>
            <person name="Boyd J.A."/>
            <person name="Deng Y."/>
            <person name="Parks D.H."/>
            <person name="Jiang X."/>
            <person name="Yin X."/>
            <person name="Woodcroft B.J."/>
            <person name="Tyson G.W."/>
            <person name="Hugenholtz P."/>
            <person name="Polz M.F."/>
            <person name="Zhang T."/>
        </authorList>
    </citation>
    <scope>NUCLEOTIDE SEQUENCE</scope>
    <source>
        <strain evidence="1">HKST-UBA01</strain>
    </source>
</reference>
<name>A0A956LWG1_UNCEI</name>
<comment type="caution">
    <text evidence="1">The sequence shown here is derived from an EMBL/GenBank/DDBJ whole genome shotgun (WGS) entry which is preliminary data.</text>
</comment>
<dbReference type="InterPro" id="IPR011473">
    <property type="entry name" value="DUF1579"/>
</dbReference>
<dbReference type="AlphaFoldDB" id="A0A956LWG1"/>
<reference evidence="1" key="1">
    <citation type="submission" date="2020-04" db="EMBL/GenBank/DDBJ databases">
        <authorList>
            <person name="Zhang T."/>
        </authorList>
    </citation>
    <scope>NUCLEOTIDE SEQUENCE</scope>
    <source>
        <strain evidence="1">HKST-UBA01</strain>
    </source>
</reference>
<dbReference type="Pfam" id="PF07617">
    <property type="entry name" value="DUF1579"/>
    <property type="match status" value="1"/>
</dbReference>
<proteinExistence type="predicted"/>